<dbReference type="Pfam" id="PF19054">
    <property type="entry name" value="DUF5753"/>
    <property type="match status" value="1"/>
</dbReference>
<dbReference type="GO" id="GO:0003677">
    <property type="term" value="F:DNA binding"/>
    <property type="evidence" value="ECO:0007669"/>
    <property type="project" value="InterPro"/>
</dbReference>
<organism evidence="3 4">
    <name type="scientific">Actinomadura madurae</name>
    <dbReference type="NCBI Taxonomy" id="1993"/>
    <lineage>
        <taxon>Bacteria</taxon>
        <taxon>Bacillati</taxon>
        <taxon>Actinomycetota</taxon>
        <taxon>Actinomycetes</taxon>
        <taxon>Streptosporangiales</taxon>
        <taxon>Thermomonosporaceae</taxon>
        <taxon>Actinomadura</taxon>
    </lineage>
</organism>
<dbReference type="SUPFAM" id="SSF47413">
    <property type="entry name" value="lambda repressor-like DNA-binding domains"/>
    <property type="match status" value="1"/>
</dbReference>
<dbReference type="EMBL" id="FOVH01000004">
    <property type="protein sequence ID" value="SFO18898.1"/>
    <property type="molecule type" value="Genomic_DNA"/>
</dbReference>
<dbReference type="AlphaFoldDB" id="A0A1I5F520"/>
<dbReference type="Proteomes" id="UP000183413">
    <property type="component" value="Unassembled WGS sequence"/>
</dbReference>
<evidence type="ECO:0000256" key="1">
    <source>
        <dbReference type="SAM" id="MobiDB-lite"/>
    </source>
</evidence>
<keyword evidence="4" id="KW-1185">Reference proteome</keyword>
<dbReference type="InterPro" id="IPR010982">
    <property type="entry name" value="Lambda_DNA-bd_dom_sf"/>
</dbReference>
<dbReference type="eggNOG" id="COG1396">
    <property type="taxonomic scope" value="Bacteria"/>
</dbReference>
<gene>
    <name evidence="3" type="ORF">SAMN04489713_104434</name>
</gene>
<name>A0A1I5F520_9ACTN</name>
<reference evidence="3 4" key="1">
    <citation type="submission" date="2016-10" db="EMBL/GenBank/DDBJ databases">
        <authorList>
            <person name="de Groot N.N."/>
        </authorList>
    </citation>
    <scope>NUCLEOTIDE SEQUENCE [LARGE SCALE GENOMIC DNA]</scope>
    <source>
        <strain evidence="3 4">DSM 43067</strain>
    </source>
</reference>
<evidence type="ECO:0000259" key="2">
    <source>
        <dbReference type="PROSITE" id="PS50943"/>
    </source>
</evidence>
<evidence type="ECO:0000313" key="3">
    <source>
        <dbReference type="EMBL" id="SFO18898.1"/>
    </source>
</evidence>
<dbReference type="PROSITE" id="PS50943">
    <property type="entry name" value="HTH_CROC1"/>
    <property type="match status" value="1"/>
</dbReference>
<feature type="compositionally biased region" description="Basic and acidic residues" evidence="1">
    <location>
        <begin position="340"/>
        <end position="368"/>
    </location>
</feature>
<dbReference type="InterPro" id="IPR001387">
    <property type="entry name" value="Cro/C1-type_HTH"/>
</dbReference>
<dbReference type="InterPro" id="IPR043917">
    <property type="entry name" value="DUF5753"/>
</dbReference>
<accession>A0A1I5F520</accession>
<dbReference type="SMART" id="SM00530">
    <property type="entry name" value="HTH_XRE"/>
    <property type="match status" value="1"/>
</dbReference>
<feature type="domain" description="HTH cro/C1-type" evidence="2">
    <location>
        <begin position="76"/>
        <end position="130"/>
    </location>
</feature>
<sequence>MRSLPTGNEADAGRSAKKPDGCVNCVNGSSAVDGRLGGTGGPSGDAGCRCTVGEVWVPQCEPDALTQPRLLLAARLRELRERRQVPMRTAAAAIGSPALLQAMERGVTASSPHHVMTLATLFGVTDHDTRSVLLQLALHSRQEGWWEPYRSLIRPGFLPYLGAEQAAQLIRSYAVEAIPELLQHPDYARALIARRHPAADDDELDRRLELQMHRQRILRADDPPQLWMIIDEAALLRWAAPTTVMYRQLDHLLDLCELPHVSIQIMPLDTGAALLPRPLTLVRVLEDRDISRVAYLQELDTSMYPHDAGRARHWLNKLAIQAARPDETPDLLRRAVGHLAGEEPRPSRDDRTGDDRAGDDLAGDDRARVAGSLR</sequence>
<dbReference type="STRING" id="1993.SAMN04489713_104434"/>
<feature type="region of interest" description="Disordered" evidence="1">
    <location>
        <begin position="337"/>
        <end position="374"/>
    </location>
</feature>
<proteinExistence type="predicted"/>
<evidence type="ECO:0000313" key="4">
    <source>
        <dbReference type="Proteomes" id="UP000183413"/>
    </source>
</evidence>
<protein>
    <recommendedName>
        <fullName evidence="2">HTH cro/C1-type domain-containing protein</fullName>
    </recommendedName>
</protein>
<dbReference type="InParanoid" id="A0A1I5F520"/>